<comment type="caution">
    <text evidence="3">The sequence shown here is derived from an EMBL/GenBank/DDBJ whole genome shotgun (WGS) entry which is preliminary data.</text>
</comment>
<keyword evidence="2" id="KW-0472">Membrane</keyword>
<dbReference type="PANTHER" id="PTHR30203">
    <property type="entry name" value="OUTER MEMBRANE CATION EFFLUX PROTEIN"/>
    <property type="match status" value="1"/>
</dbReference>
<organism evidence="3 4">
    <name type="scientific">Ideonella margarita</name>
    <dbReference type="NCBI Taxonomy" id="2984191"/>
    <lineage>
        <taxon>Bacteria</taxon>
        <taxon>Pseudomonadati</taxon>
        <taxon>Pseudomonadota</taxon>
        <taxon>Betaproteobacteria</taxon>
        <taxon>Burkholderiales</taxon>
        <taxon>Sphaerotilaceae</taxon>
        <taxon>Ideonella</taxon>
    </lineage>
</organism>
<dbReference type="Gene3D" id="2.20.200.10">
    <property type="entry name" value="Outer membrane efflux proteins (OEP)"/>
    <property type="match status" value="1"/>
</dbReference>
<evidence type="ECO:0000313" key="3">
    <source>
        <dbReference type="EMBL" id="MEK8048271.1"/>
    </source>
</evidence>
<feature type="signal peptide" evidence="2">
    <location>
        <begin position="1"/>
        <end position="25"/>
    </location>
</feature>
<keyword evidence="2" id="KW-0564">Palmitate</keyword>
<evidence type="ECO:0000256" key="1">
    <source>
        <dbReference type="ARBA" id="ARBA00007613"/>
    </source>
</evidence>
<evidence type="ECO:0000313" key="4">
    <source>
        <dbReference type="Proteomes" id="UP001379945"/>
    </source>
</evidence>
<dbReference type="Pfam" id="PF02321">
    <property type="entry name" value="OEP"/>
    <property type="match status" value="2"/>
</dbReference>
<protein>
    <submittedName>
        <fullName evidence="3">Efflux transporter outer membrane subunit</fullName>
    </submittedName>
</protein>
<dbReference type="NCBIfam" id="TIGR01845">
    <property type="entry name" value="outer_NodT"/>
    <property type="match status" value="1"/>
</dbReference>
<gene>
    <name evidence="3" type="ORF">AACH00_18100</name>
</gene>
<keyword evidence="4" id="KW-1185">Reference proteome</keyword>
<dbReference type="Gene3D" id="1.20.1600.10">
    <property type="entry name" value="Outer membrane efflux proteins (OEP)"/>
    <property type="match status" value="1"/>
</dbReference>
<name>A0ABU9CBI4_9BURK</name>
<proteinExistence type="inferred from homology"/>
<dbReference type="PROSITE" id="PS51257">
    <property type="entry name" value="PROKAR_LIPOPROTEIN"/>
    <property type="match status" value="1"/>
</dbReference>
<dbReference type="EMBL" id="JBBUTI010000015">
    <property type="protein sequence ID" value="MEK8048271.1"/>
    <property type="molecule type" value="Genomic_DNA"/>
</dbReference>
<keyword evidence="2" id="KW-0449">Lipoprotein</keyword>
<dbReference type="Proteomes" id="UP001379945">
    <property type="component" value="Unassembled WGS sequence"/>
</dbReference>
<reference evidence="3 4" key="1">
    <citation type="submission" date="2024-04" db="EMBL/GenBank/DDBJ databases">
        <title>Novel species of the genus Ideonella isolated from streams.</title>
        <authorList>
            <person name="Lu H."/>
        </authorList>
    </citation>
    <scope>NUCLEOTIDE SEQUENCE [LARGE SCALE GENOMIC DNA]</scope>
    <source>
        <strain evidence="3 4">LYT19W</strain>
    </source>
</reference>
<dbReference type="SUPFAM" id="SSF56954">
    <property type="entry name" value="Outer membrane efflux proteins (OEP)"/>
    <property type="match status" value="1"/>
</dbReference>
<keyword evidence="2" id="KW-0732">Signal</keyword>
<comment type="similarity">
    <text evidence="1 2">Belongs to the outer membrane factor (OMF) (TC 1.B.17) family.</text>
</comment>
<feature type="chain" id="PRO_5045001911" evidence="2">
    <location>
        <begin position="26"/>
        <end position="465"/>
    </location>
</feature>
<accession>A0ABU9CBI4</accession>
<evidence type="ECO:0000256" key="2">
    <source>
        <dbReference type="RuleBase" id="RU362097"/>
    </source>
</evidence>
<sequence length="465" mass="49511">MNRLHNLMRATPLVAALWLTGCVNLAPTLERPALPVPAQLPAVEGAAAGAVAQPTWQSVVQDANLSQVVELALTNNRDLKVSLLNVQRAQAQLRLTDADRWPTLSAAVIGQRAPNSEGVQATTLQAGLQLSSYEIDLLGRLRNASDAASASLMGTEAAARSARLALVSQTIGAWLTLAADEEQLTRVRQQLVAREETLRLTALRERVGAASALDLQSAQSLVAAAKASALQLERQKAQDKLALDLVVGKGVPAELLPSAELTSRDWLAPVRAGVSSDALLSRPDVIQAEQQLAAANANIGAARAAMFPRIVLSGSAGQVSSSLSTLFDGGHFAWTMTANAAMTLFDAGRNQANIKVSEVNRDIAVAQYEKAVQTAFREAADALVSQGSWAQQVQAQQQLVAAERERTRLTRLRLQVGSASLLETLETERSLASAEQALVQVKLAELLNRMALYKALGGDEARQQR</sequence>
<dbReference type="PANTHER" id="PTHR30203:SF32">
    <property type="entry name" value="CATION EFFLUX SYSTEM PROTEIN CUSC"/>
    <property type="match status" value="1"/>
</dbReference>
<comment type="subcellular location">
    <subcellularLocation>
        <location evidence="2">Cell membrane</location>
        <topology evidence="2">Lipid-anchor</topology>
    </subcellularLocation>
</comment>
<keyword evidence="2" id="KW-0812">Transmembrane</keyword>
<dbReference type="InterPro" id="IPR010131">
    <property type="entry name" value="MdtP/NodT-like"/>
</dbReference>
<dbReference type="InterPro" id="IPR003423">
    <property type="entry name" value="OMP_efflux"/>
</dbReference>
<dbReference type="RefSeq" id="WP_341400584.1">
    <property type="nucleotide sequence ID" value="NZ_JBBUTI010000015.1"/>
</dbReference>
<keyword evidence="2" id="KW-1134">Transmembrane beta strand</keyword>